<name>A0A9N9AI25_FUNMO</name>
<evidence type="ECO:0000313" key="1">
    <source>
        <dbReference type="EMBL" id="CAG8531305.1"/>
    </source>
</evidence>
<reference evidence="1" key="1">
    <citation type="submission" date="2021-06" db="EMBL/GenBank/DDBJ databases">
        <authorList>
            <person name="Kallberg Y."/>
            <person name="Tangrot J."/>
            <person name="Rosling A."/>
        </authorList>
    </citation>
    <scope>NUCLEOTIDE SEQUENCE</scope>
    <source>
        <strain evidence="1">87-6 pot B 2015</strain>
    </source>
</reference>
<dbReference type="Proteomes" id="UP000789375">
    <property type="component" value="Unassembled WGS sequence"/>
</dbReference>
<sequence length="182" mass="20767">MNIDLLYIVNSEIGVCSCPVGMSDAPYDLMVYAYIALGYVAENKSFYATLHAQPVQQKASEKNEEIDIPELTSFLEVVKSDYQNSGQTFQTALDKFKDRYNAAKSKSLPRLTFFLYDLNRNLDPMVRVKSGANIRFQVESIKRRKTEGGKVVPSGDCPSLIMMEKRIRTKWLFQSGKEENRQ</sequence>
<proteinExistence type="predicted"/>
<accession>A0A9N9AI25</accession>
<dbReference type="AlphaFoldDB" id="A0A9N9AI25"/>
<evidence type="ECO:0000313" key="2">
    <source>
        <dbReference type="Proteomes" id="UP000789375"/>
    </source>
</evidence>
<organism evidence="1 2">
    <name type="scientific">Funneliformis mosseae</name>
    <name type="common">Endomycorrhizal fungus</name>
    <name type="synonym">Glomus mosseae</name>
    <dbReference type="NCBI Taxonomy" id="27381"/>
    <lineage>
        <taxon>Eukaryota</taxon>
        <taxon>Fungi</taxon>
        <taxon>Fungi incertae sedis</taxon>
        <taxon>Mucoromycota</taxon>
        <taxon>Glomeromycotina</taxon>
        <taxon>Glomeromycetes</taxon>
        <taxon>Glomerales</taxon>
        <taxon>Glomeraceae</taxon>
        <taxon>Funneliformis</taxon>
    </lineage>
</organism>
<keyword evidence="2" id="KW-1185">Reference proteome</keyword>
<comment type="caution">
    <text evidence="1">The sequence shown here is derived from an EMBL/GenBank/DDBJ whole genome shotgun (WGS) entry which is preliminary data.</text>
</comment>
<dbReference type="EMBL" id="CAJVPP010001056">
    <property type="protein sequence ID" value="CAG8531305.1"/>
    <property type="molecule type" value="Genomic_DNA"/>
</dbReference>
<protein>
    <submittedName>
        <fullName evidence="1">6915_t:CDS:1</fullName>
    </submittedName>
</protein>
<gene>
    <name evidence="1" type="ORF">FMOSSE_LOCUS5523</name>
</gene>